<comment type="caution">
    <text evidence="3">The sequence shown here is derived from an EMBL/GenBank/DDBJ whole genome shotgun (WGS) entry which is preliminary data.</text>
</comment>
<organism evidence="3 4">
    <name type="scientific">Methanobrevibacter millerae</name>
    <dbReference type="NCBI Taxonomy" id="230361"/>
    <lineage>
        <taxon>Archaea</taxon>
        <taxon>Methanobacteriati</taxon>
        <taxon>Methanobacteriota</taxon>
        <taxon>Methanomada group</taxon>
        <taxon>Methanobacteria</taxon>
        <taxon>Methanobacteriales</taxon>
        <taxon>Methanobacteriaceae</taxon>
        <taxon>Methanobrevibacter</taxon>
    </lineage>
</organism>
<evidence type="ECO:0000256" key="1">
    <source>
        <dbReference type="SAM" id="MobiDB-lite"/>
    </source>
</evidence>
<evidence type="ECO:0000256" key="2">
    <source>
        <dbReference type="SAM" id="Phobius"/>
    </source>
</evidence>
<name>A0A8T3VCY9_9EURY</name>
<proteinExistence type="predicted"/>
<dbReference type="RefSeq" id="WP_303735911.1">
    <property type="nucleotide sequence ID" value="NZ_SUTE01000002.1"/>
</dbReference>
<evidence type="ECO:0000313" key="3">
    <source>
        <dbReference type="EMBL" id="MBE6504275.1"/>
    </source>
</evidence>
<sequence length="296" mass="31894">MKSKLMMSLVVLLVAVSVLAVSAQDTTTVDDAISESVSDDNALSIDDSDNAIYQEGDGSGNVKEVWIDNTVDASRIDLEIAIMYYDASDPDAPVTLATFTNSTSAQYSTIDSSDICNQTLNYRLAYIKNGEGLKNIRVVSIEKHESIGEVYDHRTYRTVEAGDAQLIGDEDYLKYLNGDYDLGSTITHIAEGEYAKVLHTFLDVTAEYNYNETEDAPEPAGNNTQNNTGVNATDNAQSNAGVNATDNANNAVNASDKNVTNNTNTIPKDVAKATGIPFAVLIVALLSVGVSIIRRR</sequence>
<accession>A0A8T3VCY9</accession>
<feature type="transmembrane region" description="Helical" evidence="2">
    <location>
        <begin position="275"/>
        <end position="293"/>
    </location>
</feature>
<reference evidence="3" key="1">
    <citation type="submission" date="2019-04" db="EMBL/GenBank/DDBJ databases">
        <title>Evolution of Biomass-Degrading Anaerobic Consortia Revealed by Metagenomics.</title>
        <authorList>
            <person name="Peng X."/>
        </authorList>
    </citation>
    <scope>NUCLEOTIDE SEQUENCE</scope>
    <source>
        <strain evidence="3">SIG12</strain>
    </source>
</reference>
<dbReference type="AlphaFoldDB" id="A0A8T3VCY9"/>
<evidence type="ECO:0000313" key="4">
    <source>
        <dbReference type="Proteomes" id="UP000762703"/>
    </source>
</evidence>
<keyword evidence="2" id="KW-0472">Membrane</keyword>
<feature type="region of interest" description="Disordered" evidence="1">
    <location>
        <begin position="213"/>
        <end position="236"/>
    </location>
</feature>
<feature type="compositionally biased region" description="Polar residues" evidence="1">
    <location>
        <begin position="221"/>
        <end position="236"/>
    </location>
</feature>
<gene>
    <name evidence="3" type="ORF">E7Z73_00825</name>
</gene>
<protein>
    <submittedName>
        <fullName evidence="3">Uncharacterized protein</fullName>
    </submittedName>
</protein>
<dbReference type="EMBL" id="SUTE01000002">
    <property type="protein sequence ID" value="MBE6504275.1"/>
    <property type="molecule type" value="Genomic_DNA"/>
</dbReference>
<keyword evidence="2" id="KW-1133">Transmembrane helix</keyword>
<keyword evidence="2" id="KW-0812">Transmembrane</keyword>
<dbReference type="Proteomes" id="UP000762703">
    <property type="component" value="Unassembled WGS sequence"/>
</dbReference>